<evidence type="ECO:0000259" key="1">
    <source>
        <dbReference type="Pfam" id="PF06985"/>
    </source>
</evidence>
<gene>
    <name evidence="2" type="ORF">M409DRAFT_37306</name>
</gene>
<feature type="domain" description="Heterokaryon incompatibility" evidence="1">
    <location>
        <begin position="22"/>
        <end position="115"/>
    </location>
</feature>
<dbReference type="Proteomes" id="UP000799537">
    <property type="component" value="Unassembled WGS sequence"/>
</dbReference>
<dbReference type="PANTHER" id="PTHR10622:SF10">
    <property type="entry name" value="HET DOMAIN-CONTAINING PROTEIN"/>
    <property type="match status" value="1"/>
</dbReference>
<dbReference type="OrthoDB" id="674604at2759"/>
<feature type="non-terminal residue" evidence="2">
    <location>
        <position position="261"/>
    </location>
</feature>
<dbReference type="InterPro" id="IPR010730">
    <property type="entry name" value="HET"/>
</dbReference>
<accession>A0A6A6C7U9</accession>
<evidence type="ECO:0000313" key="2">
    <source>
        <dbReference type="EMBL" id="KAF2163115.1"/>
    </source>
</evidence>
<evidence type="ECO:0000313" key="3">
    <source>
        <dbReference type="Proteomes" id="UP000799537"/>
    </source>
</evidence>
<protein>
    <recommendedName>
        <fullName evidence="1">Heterokaryon incompatibility domain-containing protein</fullName>
    </recommendedName>
</protein>
<proteinExistence type="predicted"/>
<name>A0A6A6C7U9_ZASCE</name>
<dbReference type="EMBL" id="ML993610">
    <property type="protein sequence ID" value="KAF2163115.1"/>
    <property type="molecule type" value="Genomic_DNA"/>
</dbReference>
<organism evidence="2 3">
    <name type="scientific">Zasmidium cellare ATCC 36951</name>
    <dbReference type="NCBI Taxonomy" id="1080233"/>
    <lineage>
        <taxon>Eukaryota</taxon>
        <taxon>Fungi</taxon>
        <taxon>Dikarya</taxon>
        <taxon>Ascomycota</taxon>
        <taxon>Pezizomycotina</taxon>
        <taxon>Dothideomycetes</taxon>
        <taxon>Dothideomycetidae</taxon>
        <taxon>Mycosphaerellales</taxon>
        <taxon>Mycosphaerellaceae</taxon>
        <taxon>Zasmidium</taxon>
    </lineage>
</organism>
<dbReference type="AlphaFoldDB" id="A0A6A6C7U9"/>
<sequence>MRLIDTNTGELKEYTGSQIPPYVALSHRWTDDEITFKDYIKERRRESLGWRKVVLFRKVARLRGVHHVWIDTVCIDKRSSSELSEAINSMYQWYANAIECYAYLSDVDDALDETFEQLRSSVWFTRGWTLQELVAPKSVSFYTSNWIAMGWCGHETGYENTMTTLGRLLERNITKVISKITSIPVEVFEHNVVISSRRTAEKMSWLRNRTTTREEDMAYCALGLFGINMPLLYGEGSRAWNRLQEEIIRTSNDESIFAWSG</sequence>
<dbReference type="Pfam" id="PF06985">
    <property type="entry name" value="HET"/>
    <property type="match status" value="1"/>
</dbReference>
<dbReference type="GeneID" id="54563981"/>
<dbReference type="RefSeq" id="XP_033664004.1">
    <property type="nucleotide sequence ID" value="XM_033810709.1"/>
</dbReference>
<reference evidence="2" key="1">
    <citation type="journal article" date="2020" name="Stud. Mycol.">
        <title>101 Dothideomycetes genomes: a test case for predicting lifestyles and emergence of pathogens.</title>
        <authorList>
            <person name="Haridas S."/>
            <person name="Albert R."/>
            <person name="Binder M."/>
            <person name="Bloem J."/>
            <person name="Labutti K."/>
            <person name="Salamov A."/>
            <person name="Andreopoulos B."/>
            <person name="Baker S."/>
            <person name="Barry K."/>
            <person name="Bills G."/>
            <person name="Bluhm B."/>
            <person name="Cannon C."/>
            <person name="Castanera R."/>
            <person name="Culley D."/>
            <person name="Daum C."/>
            <person name="Ezra D."/>
            <person name="Gonzalez J."/>
            <person name="Henrissat B."/>
            <person name="Kuo A."/>
            <person name="Liang C."/>
            <person name="Lipzen A."/>
            <person name="Lutzoni F."/>
            <person name="Magnuson J."/>
            <person name="Mondo S."/>
            <person name="Nolan M."/>
            <person name="Ohm R."/>
            <person name="Pangilinan J."/>
            <person name="Park H.-J."/>
            <person name="Ramirez L."/>
            <person name="Alfaro M."/>
            <person name="Sun H."/>
            <person name="Tritt A."/>
            <person name="Yoshinaga Y."/>
            <person name="Zwiers L.-H."/>
            <person name="Turgeon B."/>
            <person name="Goodwin S."/>
            <person name="Spatafora J."/>
            <person name="Crous P."/>
            <person name="Grigoriev I."/>
        </authorList>
    </citation>
    <scope>NUCLEOTIDE SEQUENCE</scope>
    <source>
        <strain evidence="2">ATCC 36951</strain>
    </source>
</reference>
<keyword evidence="3" id="KW-1185">Reference proteome</keyword>
<dbReference type="PANTHER" id="PTHR10622">
    <property type="entry name" value="HET DOMAIN-CONTAINING PROTEIN"/>
    <property type="match status" value="1"/>
</dbReference>